<dbReference type="eggNOG" id="COG1482">
    <property type="taxonomic scope" value="Bacteria"/>
</dbReference>
<evidence type="ECO:0000256" key="1">
    <source>
        <dbReference type="ARBA" id="ARBA00022723"/>
    </source>
</evidence>
<accession>B6FZF6</accession>
<dbReference type="GO" id="GO:0004476">
    <property type="term" value="F:mannose-6-phosphate isomerase activity"/>
    <property type="evidence" value="ECO:0007669"/>
    <property type="project" value="InterPro"/>
</dbReference>
<keyword evidence="6" id="KW-1185">Reference proteome</keyword>
<dbReference type="InterPro" id="IPR014710">
    <property type="entry name" value="RmlC-like_jellyroll"/>
</dbReference>
<evidence type="ECO:0000313" key="6">
    <source>
        <dbReference type="Proteomes" id="UP000003178"/>
    </source>
</evidence>
<dbReference type="HOGENOM" id="CLU_020529_0_0_9"/>
<sequence length="314" mass="36202">MYSGEAKRPIFVESIKVETIWGGNNISKARGYDKGYGTWWEISANKKSANIVKNYETDKNFYEFIKEDESSILGEEYTIHEMLRLGYLDTVDSLSIQVHPDDEYAIKNSDDFGKKESWYIIDAKPGAKLVAGTTTDDTDVIKEAFENGTLEKYLKRWEVSKGDFITIPEGMIHALGRDILALEVGTNSDTTYRFYDYNRVDKSGKKRELHVKESFDVVDFSKQPEFVKNEEKSRRLIESDEYVIDELYLENDMDILLDKHFCIVSNIGEDCIIEWNGEKILLQKYENVFVPYASKKITIEKGAHILLSQPGKEI</sequence>
<dbReference type="CDD" id="cd07010">
    <property type="entry name" value="cupin_PMI_type_I_N_bac"/>
    <property type="match status" value="1"/>
</dbReference>
<dbReference type="SUPFAM" id="SSF51182">
    <property type="entry name" value="RmlC-like cupins"/>
    <property type="match status" value="1"/>
</dbReference>
<evidence type="ECO:0000256" key="3">
    <source>
        <dbReference type="PIRSR" id="PIRSR036894-1"/>
    </source>
</evidence>
<dbReference type="OrthoDB" id="9808275at2"/>
<dbReference type="PIRSF" id="PIRSF036894">
    <property type="entry name" value="PMI_Firm_short"/>
    <property type="match status" value="1"/>
</dbReference>
<dbReference type="PANTHER" id="PTHR42742:SF3">
    <property type="entry name" value="FRUCTOKINASE"/>
    <property type="match status" value="1"/>
</dbReference>
<feature type="active site" evidence="4">
    <location>
        <position position="193"/>
    </location>
</feature>
<keyword evidence="1 3" id="KW-0479">Metal-binding</keyword>
<reference evidence="5 6" key="2">
    <citation type="submission" date="2008-10" db="EMBL/GenBank/DDBJ databases">
        <title>Draft genome sequence of Clostridium hiranonis (DSM 13275).</title>
        <authorList>
            <person name="Sudarsanam P."/>
            <person name="Ley R."/>
            <person name="Guruge J."/>
            <person name="Turnbaugh P.J."/>
            <person name="Mahowald M."/>
            <person name="Liep D."/>
            <person name="Gordon J."/>
        </authorList>
    </citation>
    <scope>NUCLEOTIDE SEQUENCE [LARGE SCALE GENOMIC DNA]</scope>
    <source>
        <strain evidence="5 6">DSM 13275</strain>
    </source>
</reference>
<evidence type="ECO:0000256" key="4">
    <source>
        <dbReference type="PIRSR" id="PIRSR036894-2"/>
    </source>
</evidence>
<feature type="binding site" evidence="3">
    <location>
        <position position="99"/>
    </location>
    <ligand>
        <name>Zn(2+)</name>
        <dbReference type="ChEBI" id="CHEBI:29105"/>
    </ligand>
</feature>
<gene>
    <name evidence="5" type="ORF">CLOHIR_01260</name>
</gene>
<dbReference type="RefSeq" id="WP_006440181.1">
    <property type="nucleotide sequence ID" value="NZ_DS995356.1"/>
</dbReference>
<comment type="cofactor">
    <cofactor evidence="3">
        <name>Zn(2+)</name>
        <dbReference type="ChEBI" id="CHEBI:29105"/>
    </cofactor>
    <text evidence="3">Binds 1 zinc ion per subunit.</text>
</comment>
<dbReference type="InterPro" id="IPR051804">
    <property type="entry name" value="Carb_Metab_Reg_Kinase/Isom"/>
</dbReference>
<keyword evidence="5" id="KW-0413">Isomerase</keyword>
<dbReference type="PANTHER" id="PTHR42742">
    <property type="entry name" value="TRANSCRIPTIONAL REPRESSOR MPRA"/>
    <property type="match status" value="1"/>
</dbReference>
<name>B6FZF6_PEPHT</name>
<dbReference type="AlphaFoldDB" id="B6FZF6"/>
<evidence type="ECO:0000256" key="2">
    <source>
        <dbReference type="ARBA" id="ARBA00022833"/>
    </source>
</evidence>
<dbReference type="Gene3D" id="2.60.120.10">
    <property type="entry name" value="Jelly Rolls"/>
    <property type="match status" value="2"/>
</dbReference>
<dbReference type="InterPro" id="IPR011051">
    <property type="entry name" value="RmlC_Cupin_sf"/>
</dbReference>
<dbReference type="Proteomes" id="UP000003178">
    <property type="component" value="Unassembled WGS sequence"/>
</dbReference>
<feature type="binding site" evidence="3">
    <location>
        <position position="173"/>
    </location>
    <ligand>
        <name>Zn(2+)</name>
        <dbReference type="ChEBI" id="CHEBI:29105"/>
    </ligand>
</feature>
<dbReference type="InterPro" id="IPR014628">
    <property type="entry name" value="Man6P_isomerase_Firm_short"/>
</dbReference>
<organism evidence="5 6">
    <name type="scientific">Peptacetobacter hiranonis (strain DSM 13275 / JCM 10541 / KCTC 15199 / TO-931)</name>
    <name type="common">Clostridium hiranonis</name>
    <dbReference type="NCBI Taxonomy" id="500633"/>
    <lineage>
        <taxon>Bacteria</taxon>
        <taxon>Bacillati</taxon>
        <taxon>Bacillota</taxon>
        <taxon>Clostridia</taxon>
        <taxon>Peptostreptococcales</taxon>
        <taxon>Peptostreptococcaceae</taxon>
        <taxon>Peptacetobacter</taxon>
    </lineage>
</organism>
<evidence type="ECO:0000313" key="5">
    <source>
        <dbReference type="EMBL" id="EEA85097.1"/>
    </source>
</evidence>
<keyword evidence="2 3" id="KW-0862">Zinc</keyword>
<feature type="binding site" evidence="3">
    <location>
        <position position="116"/>
    </location>
    <ligand>
        <name>Zn(2+)</name>
        <dbReference type="ChEBI" id="CHEBI:29105"/>
    </ligand>
</feature>
<reference evidence="5 6" key="1">
    <citation type="submission" date="2008-09" db="EMBL/GenBank/DDBJ databases">
        <authorList>
            <person name="Fulton L."/>
            <person name="Clifton S."/>
            <person name="Fulton B."/>
            <person name="Xu J."/>
            <person name="Minx P."/>
            <person name="Pepin K.H."/>
            <person name="Johnson M."/>
            <person name="Thiruvilangam P."/>
            <person name="Bhonagiri V."/>
            <person name="Nash W.E."/>
            <person name="Mardis E.R."/>
            <person name="Wilson R.K."/>
        </authorList>
    </citation>
    <scope>NUCLEOTIDE SEQUENCE [LARGE SCALE GENOMIC DNA]</scope>
    <source>
        <strain evidence="5 6">DSM 13275</strain>
    </source>
</reference>
<dbReference type="GO" id="GO:0005975">
    <property type="term" value="P:carbohydrate metabolic process"/>
    <property type="evidence" value="ECO:0007669"/>
    <property type="project" value="InterPro"/>
</dbReference>
<dbReference type="GO" id="GO:0046872">
    <property type="term" value="F:metal ion binding"/>
    <property type="evidence" value="ECO:0007669"/>
    <property type="project" value="UniProtKB-KW"/>
</dbReference>
<dbReference type="STRING" id="500633.CLOHIR_01260"/>
<dbReference type="EMBL" id="ABWP01000053">
    <property type="protein sequence ID" value="EEA85097.1"/>
    <property type="molecule type" value="Genomic_DNA"/>
</dbReference>
<protein>
    <submittedName>
        <fullName evidence="5">Putative mannose-6-phosphate isomerase, class I</fullName>
    </submittedName>
</protein>
<comment type="caution">
    <text evidence="5">The sequence shown here is derived from an EMBL/GenBank/DDBJ whole genome shotgun (WGS) entry which is preliminary data.</text>
</comment>
<proteinExistence type="predicted"/>